<dbReference type="EnsemblFungi" id="EJT81655">
    <property type="protein sequence ID" value="EJT81655"/>
    <property type="gene ID" value="GGTG_01633"/>
</dbReference>
<evidence type="ECO:0000313" key="1">
    <source>
        <dbReference type="EMBL" id="EJT81655.1"/>
    </source>
</evidence>
<dbReference type="RefSeq" id="XP_009217664.1">
    <property type="nucleotide sequence ID" value="XM_009219400.1"/>
</dbReference>
<dbReference type="Proteomes" id="UP000006039">
    <property type="component" value="Unassembled WGS sequence"/>
</dbReference>
<proteinExistence type="predicted"/>
<reference evidence="2" key="4">
    <citation type="journal article" date="2015" name="G3 (Bethesda)">
        <title>Genome sequences of three phytopathogenic species of the Magnaporthaceae family of fungi.</title>
        <authorList>
            <person name="Okagaki L.H."/>
            <person name="Nunes C.C."/>
            <person name="Sailsbery J."/>
            <person name="Clay B."/>
            <person name="Brown D."/>
            <person name="John T."/>
            <person name="Oh Y."/>
            <person name="Young N."/>
            <person name="Fitzgerald M."/>
            <person name="Haas B.J."/>
            <person name="Zeng Q."/>
            <person name="Young S."/>
            <person name="Adiconis X."/>
            <person name="Fan L."/>
            <person name="Levin J.Z."/>
            <person name="Mitchell T.K."/>
            <person name="Okubara P.A."/>
            <person name="Farman M.L."/>
            <person name="Kohn L.M."/>
            <person name="Birren B."/>
            <person name="Ma L.-J."/>
            <person name="Dean R.A."/>
        </authorList>
    </citation>
    <scope>NUCLEOTIDE SEQUENCE</scope>
    <source>
        <strain evidence="2">R3-111a-1</strain>
    </source>
</reference>
<reference evidence="2" key="5">
    <citation type="submission" date="2018-04" db="UniProtKB">
        <authorList>
            <consortium name="EnsemblFungi"/>
        </authorList>
    </citation>
    <scope>IDENTIFICATION</scope>
    <source>
        <strain evidence="2">R3-111a-1</strain>
    </source>
</reference>
<evidence type="ECO:0000313" key="2">
    <source>
        <dbReference type="EnsemblFungi" id="EJT81655"/>
    </source>
</evidence>
<dbReference type="VEuPathDB" id="FungiDB:GGTG_01633"/>
<dbReference type="HOGENOM" id="CLU_2867761_0_0_1"/>
<sequence>MPELCGLGQRPPLIAVAFAGGRSKAASRAMLAVQELGRWWGAQRLHWCPGGLWSSNVGRFLSDQ</sequence>
<organism evidence="1">
    <name type="scientific">Gaeumannomyces tritici (strain R3-111a-1)</name>
    <name type="common">Wheat and barley take-all root rot fungus</name>
    <name type="synonym">Gaeumannomyces graminis var. tritici</name>
    <dbReference type="NCBI Taxonomy" id="644352"/>
    <lineage>
        <taxon>Eukaryota</taxon>
        <taxon>Fungi</taxon>
        <taxon>Dikarya</taxon>
        <taxon>Ascomycota</taxon>
        <taxon>Pezizomycotina</taxon>
        <taxon>Sordariomycetes</taxon>
        <taxon>Sordariomycetidae</taxon>
        <taxon>Magnaporthales</taxon>
        <taxon>Magnaporthaceae</taxon>
        <taxon>Gaeumannomyces</taxon>
    </lineage>
</organism>
<dbReference type="AlphaFoldDB" id="J3NK51"/>
<name>J3NK51_GAET3</name>
<dbReference type="EMBL" id="GL385395">
    <property type="protein sequence ID" value="EJT81655.1"/>
    <property type="molecule type" value="Genomic_DNA"/>
</dbReference>
<reference evidence="1" key="3">
    <citation type="submission" date="2010-09" db="EMBL/GenBank/DDBJ databases">
        <title>Annotation of Gaeumannomyces graminis var. tritici R3-111a-1.</title>
        <authorList>
            <consortium name="The Broad Institute Genome Sequencing Platform"/>
            <person name="Ma L.-J."/>
            <person name="Dead R."/>
            <person name="Young S.K."/>
            <person name="Zeng Q."/>
            <person name="Gargeya S."/>
            <person name="Fitzgerald M."/>
            <person name="Haas B."/>
            <person name="Abouelleil A."/>
            <person name="Alvarado L."/>
            <person name="Arachchi H.M."/>
            <person name="Berlin A."/>
            <person name="Brown A."/>
            <person name="Chapman S.B."/>
            <person name="Chen Z."/>
            <person name="Dunbar C."/>
            <person name="Freedman E."/>
            <person name="Gearin G."/>
            <person name="Gellesch M."/>
            <person name="Goldberg J."/>
            <person name="Griggs A."/>
            <person name="Gujja S."/>
            <person name="Heiman D."/>
            <person name="Howarth C."/>
            <person name="Larson L."/>
            <person name="Lui A."/>
            <person name="MacDonald P.J.P."/>
            <person name="Mehta T."/>
            <person name="Montmayeur A."/>
            <person name="Murphy C."/>
            <person name="Neiman D."/>
            <person name="Pearson M."/>
            <person name="Priest M."/>
            <person name="Roberts A."/>
            <person name="Saif S."/>
            <person name="Shea T."/>
            <person name="Shenoy N."/>
            <person name="Sisk P."/>
            <person name="Stolte C."/>
            <person name="Sykes S."/>
            <person name="Yandava C."/>
            <person name="Wortman J."/>
            <person name="Nusbaum C."/>
            <person name="Birren B."/>
        </authorList>
    </citation>
    <scope>NUCLEOTIDE SEQUENCE</scope>
    <source>
        <strain evidence="1">R3-111a-1</strain>
    </source>
</reference>
<gene>
    <name evidence="2" type="primary">20342091</name>
    <name evidence="1" type="ORF">GGTG_01633</name>
</gene>
<protein>
    <submittedName>
        <fullName evidence="1 2">Uncharacterized protein</fullName>
    </submittedName>
</protein>
<evidence type="ECO:0000313" key="3">
    <source>
        <dbReference type="Proteomes" id="UP000006039"/>
    </source>
</evidence>
<reference evidence="3" key="1">
    <citation type="submission" date="2010-07" db="EMBL/GenBank/DDBJ databases">
        <title>The genome sequence of Gaeumannomyces graminis var. tritici strain R3-111a-1.</title>
        <authorList>
            <consortium name="The Broad Institute Genome Sequencing Platform"/>
            <person name="Ma L.-J."/>
            <person name="Dead R."/>
            <person name="Young S."/>
            <person name="Zeng Q."/>
            <person name="Koehrsen M."/>
            <person name="Alvarado L."/>
            <person name="Berlin A."/>
            <person name="Chapman S.B."/>
            <person name="Chen Z."/>
            <person name="Freedman E."/>
            <person name="Gellesch M."/>
            <person name="Goldberg J."/>
            <person name="Griggs A."/>
            <person name="Gujja S."/>
            <person name="Heilman E.R."/>
            <person name="Heiman D."/>
            <person name="Hepburn T."/>
            <person name="Howarth C."/>
            <person name="Jen D."/>
            <person name="Larson L."/>
            <person name="Mehta T."/>
            <person name="Neiman D."/>
            <person name="Pearson M."/>
            <person name="Roberts A."/>
            <person name="Saif S."/>
            <person name="Shea T."/>
            <person name="Shenoy N."/>
            <person name="Sisk P."/>
            <person name="Stolte C."/>
            <person name="Sykes S."/>
            <person name="Walk T."/>
            <person name="White J."/>
            <person name="Yandava C."/>
            <person name="Haas B."/>
            <person name="Nusbaum C."/>
            <person name="Birren B."/>
        </authorList>
    </citation>
    <scope>NUCLEOTIDE SEQUENCE [LARGE SCALE GENOMIC DNA]</scope>
    <source>
        <strain evidence="3">R3-111a-1</strain>
    </source>
</reference>
<reference evidence="1" key="2">
    <citation type="submission" date="2010-07" db="EMBL/GenBank/DDBJ databases">
        <authorList>
            <consortium name="The Broad Institute Genome Sequencing Platform"/>
            <consortium name="Broad Institute Genome Sequencing Center for Infectious Disease"/>
            <person name="Ma L.-J."/>
            <person name="Dead R."/>
            <person name="Young S."/>
            <person name="Zeng Q."/>
            <person name="Koehrsen M."/>
            <person name="Alvarado L."/>
            <person name="Berlin A."/>
            <person name="Chapman S.B."/>
            <person name="Chen Z."/>
            <person name="Freedman E."/>
            <person name="Gellesch M."/>
            <person name="Goldberg J."/>
            <person name="Griggs A."/>
            <person name="Gujja S."/>
            <person name="Heilman E.R."/>
            <person name="Heiman D."/>
            <person name="Hepburn T."/>
            <person name="Howarth C."/>
            <person name="Jen D."/>
            <person name="Larson L."/>
            <person name="Mehta T."/>
            <person name="Neiman D."/>
            <person name="Pearson M."/>
            <person name="Roberts A."/>
            <person name="Saif S."/>
            <person name="Shea T."/>
            <person name="Shenoy N."/>
            <person name="Sisk P."/>
            <person name="Stolte C."/>
            <person name="Sykes S."/>
            <person name="Walk T."/>
            <person name="White J."/>
            <person name="Yandava C."/>
            <person name="Haas B."/>
            <person name="Nusbaum C."/>
            <person name="Birren B."/>
        </authorList>
    </citation>
    <scope>NUCLEOTIDE SEQUENCE</scope>
    <source>
        <strain evidence="1">R3-111a-1</strain>
    </source>
</reference>
<dbReference type="GeneID" id="20342091"/>
<keyword evidence="3" id="KW-1185">Reference proteome</keyword>
<accession>J3NK51</accession>